<dbReference type="PANTHER" id="PTHR33164">
    <property type="entry name" value="TRANSCRIPTIONAL REGULATOR, MARR FAMILY"/>
    <property type="match status" value="1"/>
</dbReference>
<feature type="region of interest" description="Disordered" evidence="4">
    <location>
        <begin position="1"/>
        <end position="27"/>
    </location>
</feature>
<dbReference type="Pfam" id="PF12802">
    <property type="entry name" value="MarR_2"/>
    <property type="match status" value="1"/>
</dbReference>
<keyword evidence="2 6" id="KW-0238">DNA-binding</keyword>
<dbReference type="EMBL" id="FMTP01000001">
    <property type="protein sequence ID" value="SCW32969.1"/>
    <property type="molecule type" value="Genomic_DNA"/>
</dbReference>
<accession>A0A1G4PLL2</accession>
<organism evidence="6 7">
    <name type="scientific">Ancylobacter rudongensis</name>
    <dbReference type="NCBI Taxonomy" id="177413"/>
    <lineage>
        <taxon>Bacteria</taxon>
        <taxon>Pseudomonadati</taxon>
        <taxon>Pseudomonadota</taxon>
        <taxon>Alphaproteobacteria</taxon>
        <taxon>Hyphomicrobiales</taxon>
        <taxon>Xanthobacteraceae</taxon>
        <taxon>Ancylobacter</taxon>
    </lineage>
</organism>
<dbReference type="PANTHER" id="PTHR33164:SF44">
    <property type="entry name" value="TRANSCRIPTIONAL REGULATORY PROTEIN"/>
    <property type="match status" value="1"/>
</dbReference>
<dbReference type="Proteomes" id="UP000198889">
    <property type="component" value="Unassembled WGS sequence"/>
</dbReference>
<keyword evidence="7" id="KW-1185">Reference proteome</keyword>
<keyword evidence="3" id="KW-0804">Transcription</keyword>
<reference evidence="7" key="1">
    <citation type="submission" date="2016-10" db="EMBL/GenBank/DDBJ databases">
        <authorList>
            <person name="Varghese N."/>
            <person name="Submissions S."/>
        </authorList>
    </citation>
    <scope>NUCLEOTIDE SEQUENCE [LARGE SCALE GENOMIC DNA]</scope>
    <source>
        <strain evidence="7">CGMCC 1.1761</strain>
    </source>
</reference>
<evidence type="ECO:0000256" key="3">
    <source>
        <dbReference type="ARBA" id="ARBA00023163"/>
    </source>
</evidence>
<proteinExistence type="predicted"/>
<gene>
    <name evidence="6" type="ORF">SAMN05660859_0626</name>
</gene>
<evidence type="ECO:0000256" key="1">
    <source>
        <dbReference type="ARBA" id="ARBA00023015"/>
    </source>
</evidence>
<dbReference type="PROSITE" id="PS01117">
    <property type="entry name" value="HTH_MARR_1"/>
    <property type="match status" value="1"/>
</dbReference>
<dbReference type="InterPro" id="IPR000835">
    <property type="entry name" value="HTH_MarR-typ"/>
</dbReference>
<evidence type="ECO:0000256" key="2">
    <source>
        <dbReference type="ARBA" id="ARBA00023125"/>
    </source>
</evidence>
<dbReference type="PROSITE" id="PS50995">
    <property type="entry name" value="HTH_MARR_2"/>
    <property type="match status" value="1"/>
</dbReference>
<dbReference type="Gene3D" id="1.10.10.10">
    <property type="entry name" value="Winged helix-like DNA-binding domain superfamily/Winged helix DNA-binding domain"/>
    <property type="match status" value="1"/>
</dbReference>
<dbReference type="GO" id="GO:0003677">
    <property type="term" value="F:DNA binding"/>
    <property type="evidence" value="ECO:0007669"/>
    <property type="project" value="UniProtKB-KW"/>
</dbReference>
<evidence type="ECO:0000256" key="4">
    <source>
        <dbReference type="SAM" id="MobiDB-lite"/>
    </source>
</evidence>
<evidence type="ECO:0000313" key="6">
    <source>
        <dbReference type="EMBL" id="SCW32969.1"/>
    </source>
</evidence>
<evidence type="ECO:0000259" key="5">
    <source>
        <dbReference type="PROSITE" id="PS50995"/>
    </source>
</evidence>
<dbReference type="InterPro" id="IPR036388">
    <property type="entry name" value="WH-like_DNA-bd_sf"/>
</dbReference>
<name>A0A1G4PLL2_9HYPH</name>
<dbReference type="SMART" id="SM00347">
    <property type="entry name" value="HTH_MARR"/>
    <property type="match status" value="1"/>
</dbReference>
<evidence type="ECO:0000313" key="7">
    <source>
        <dbReference type="Proteomes" id="UP000198889"/>
    </source>
</evidence>
<feature type="domain" description="HTH marR-type" evidence="5">
    <location>
        <begin position="32"/>
        <end position="164"/>
    </location>
</feature>
<sequence>MADINVSLTARTGKSEPGASPRLSPAPEGEPMLDLIELLFFAYRNFVSDPDEILHGFGFGRAHHRVLHFVNRHPGMRVTDLLDILRITKQSLGRVLRELVDQGFIDSRAGASDRRQRLLYLTPKGEALTQEFVAIQSRRLRRALEESGGESRDLVRRFLVAMIDPEDRSATEKLIARADQAVEARSATRSRPAG</sequence>
<dbReference type="InterPro" id="IPR023187">
    <property type="entry name" value="Tscrpt_reg_MarR-type_CS"/>
</dbReference>
<dbReference type="InterPro" id="IPR039422">
    <property type="entry name" value="MarR/SlyA-like"/>
</dbReference>
<dbReference type="STRING" id="177413.SAMN05660859_0626"/>
<keyword evidence="1" id="KW-0805">Transcription regulation</keyword>
<dbReference type="PRINTS" id="PR00598">
    <property type="entry name" value="HTHMARR"/>
</dbReference>
<dbReference type="GO" id="GO:0006950">
    <property type="term" value="P:response to stress"/>
    <property type="evidence" value="ECO:0007669"/>
    <property type="project" value="TreeGrafter"/>
</dbReference>
<dbReference type="RefSeq" id="WP_091436030.1">
    <property type="nucleotide sequence ID" value="NZ_FMTP01000001.1"/>
</dbReference>
<dbReference type="InterPro" id="IPR036390">
    <property type="entry name" value="WH_DNA-bd_sf"/>
</dbReference>
<dbReference type="GO" id="GO:0003700">
    <property type="term" value="F:DNA-binding transcription factor activity"/>
    <property type="evidence" value="ECO:0007669"/>
    <property type="project" value="InterPro"/>
</dbReference>
<dbReference type="SUPFAM" id="SSF46785">
    <property type="entry name" value="Winged helix' DNA-binding domain"/>
    <property type="match status" value="1"/>
</dbReference>
<feature type="compositionally biased region" description="Polar residues" evidence="4">
    <location>
        <begin position="1"/>
        <end position="12"/>
    </location>
</feature>
<protein>
    <submittedName>
        <fullName evidence="6">DNA-binding transcriptional regulator, MarR family</fullName>
    </submittedName>
</protein>
<dbReference type="AlphaFoldDB" id="A0A1G4PLL2"/>